<proteinExistence type="predicted"/>
<dbReference type="Pfam" id="PF14148">
    <property type="entry name" value="YhdB"/>
    <property type="match status" value="1"/>
</dbReference>
<dbReference type="AlphaFoldDB" id="A0A1C4AAU8"/>
<accession>A0A1C4AAU8</accession>
<reference evidence="1 2" key="1">
    <citation type="submission" date="2016-08" db="EMBL/GenBank/DDBJ databases">
        <authorList>
            <person name="Seilhamer J.J."/>
        </authorList>
    </citation>
    <scope>NUCLEOTIDE SEQUENCE [LARGE SCALE GENOMIC DNA]</scope>
    <source>
        <strain evidence="1 2">SDA_GO95</strain>
    </source>
</reference>
<evidence type="ECO:0008006" key="3">
    <source>
        <dbReference type="Google" id="ProtNLM"/>
    </source>
</evidence>
<dbReference type="InterPro" id="IPR025431">
    <property type="entry name" value="YhdB-like"/>
</dbReference>
<protein>
    <recommendedName>
        <fullName evidence="3">YhdB-like protein</fullName>
    </recommendedName>
</protein>
<organism evidence="1 2">
    <name type="scientific">Bacillus mycoides</name>
    <dbReference type="NCBI Taxonomy" id="1405"/>
    <lineage>
        <taxon>Bacteria</taxon>
        <taxon>Bacillati</taxon>
        <taxon>Bacillota</taxon>
        <taxon>Bacilli</taxon>
        <taxon>Bacillales</taxon>
        <taxon>Bacillaceae</taxon>
        <taxon>Bacillus</taxon>
        <taxon>Bacillus cereus group</taxon>
    </lineage>
</organism>
<gene>
    <name evidence="1" type="ORF">BWGO95_05050</name>
</gene>
<evidence type="ECO:0000313" key="1">
    <source>
        <dbReference type="EMBL" id="SCB70857.1"/>
    </source>
</evidence>
<dbReference type="EMBL" id="FMAK01000054">
    <property type="protein sequence ID" value="SCB70857.1"/>
    <property type="molecule type" value="Genomic_DNA"/>
</dbReference>
<evidence type="ECO:0000313" key="2">
    <source>
        <dbReference type="Proteomes" id="UP000195696"/>
    </source>
</evidence>
<dbReference type="RefSeq" id="WP_016103775.1">
    <property type="nucleotide sequence ID" value="NZ_FMAK01000054.1"/>
</dbReference>
<sequence length="83" mass="10127">MQTYNDYDKALYYTYCCNWDKLLVLMVQTNDQLFSKRIEHFLHAYQYSKELPDVDKQLQLLFQYIDHASQKSHVEEVVEQIQM</sequence>
<dbReference type="Proteomes" id="UP000195696">
    <property type="component" value="Unassembled WGS sequence"/>
</dbReference>
<name>A0A1C4AAU8_BACMY</name>